<dbReference type="Gene3D" id="3.20.20.190">
    <property type="entry name" value="Phosphatidylinositol (PI) phosphodiesterase"/>
    <property type="match status" value="1"/>
</dbReference>
<gene>
    <name evidence="2" type="ORF">CWS31_016610</name>
</gene>
<keyword evidence="3" id="KW-1185">Reference proteome</keyword>
<dbReference type="PANTHER" id="PTHR46211">
    <property type="entry name" value="GLYCEROPHOSPHORYL DIESTER PHOSPHODIESTERASE"/>
    <property type="match status" value="1"/>
</dbReference>
<dbReference type="RefSeq" id="WP_101342780.1">
    <property type="nucleotide sequence ID" value="NZ_PJAI02000034.1"/>
</dbReference>
<dbReference type="Proteomes" id="UP000815846">
    <property type="component" value="Unassembled WGS sequence"/>
</dbReference>
<evidence type="ECO:0000259" key="1">
    <source>
        <dbReference type="PROSITE" id="PS51704"/>
    </source>
</evidence>
<dbReference type="SUPFAM" id="SSF51695">
    <property type="entry name" value="PLC-like phosphodiesterases"/>
    <property type="match status" value="1"/>
</dbReference>
<accession>A0ABY3MT02</accession>
<dbReference type="InterPro" id="IPR030395">
    <property type="entry name" value="GP_PDE_dom"/>
</dbReference>
<evidence type="ECO:0000313" key="3">
    <source>
        <dbReference type="Proteomes" id="UP000815846"/>
    </source>
</evidence>
<sequence length="257" mass="28597">MKIFAHRGLSATEPENTLLAIQAAIDLNLNDIVVDGIEIDIFEVEGQLVVIHDRWLQRTTSGKGLISQCSFKKLRQLDAGKGQKIPTLNEVFAILPANCILNIEIKGVNTISLLLACIDQAITEHGISIQQLLLSSFNHHQLYEISRQRPELAIGALTDSLPLDYAKFATHLNATSVHISINSVNDRFVQDAHQRGLKVFVYTVDEFEDIAMLAKIGVDGIFANNPQQALEHFSNYQLLECCEVSNRIDPIHGFTQN</sequence>
<dbReference type="PANTHER" id="PTHR46211:SF1">
    <property type="entry name" value="GLYCEROPHOSPHODIESTER PHOSPHODIESTERASE, CYTOPLASMIC"/>
    <property type="match status" value="1"/>
</dbReference>
<evidence type="ECO:0000313" key="2">
    <source>
        <dbReference type="EMBL" id="TYK64252.1"/>
    </source>
</evidence>
<comment type="caution">
    <text evidence="2">The sequence shown here is derived from an EMBL/GenBank/DDBJ whole genome shotgun (WGS) entry which is preliminary data.</text>
</comment>
<organism evidence="2 3">
    <name type="scientific">Colwellia echini</name>
    <dbReference type="NCBI Taxonomy" id="1982103"/>
    <lineage>
        <taxon>Bacteria</taxon>
        <taxon>Pseudomonadati</taxon>
        <taxon>Pseudomonadota</taxon>
        <taxon>Gammaproteobacteria</taxon>
        <taxon>Alteromonadales</taxon>
        <taxon>Colwelliaceae</taxon>
        <taxon>Colwellia</taxon>
    </lineage>
</organism>
<dbReference type="EMBL" id="PJAI02000034">
    <property type="protein sequence ID" value="TYK64252.1"/>
    <property type="molecule type" value="Genomic_DNA"/>
</dbReference>
<dbReference type="Pfam" id="PF03009">
    <property type="entry name" value="GDPD"/>
    <property type="match status" value="1"/>
</dbReference>
<dbReference type="InterPro" id="IPR017946">
    <property type="entry name" value="PLC-like_Pdiesterase_TIM-brl"/>
</dbReference>
<name>A0ABY3MT02_9GAMM</name>
<dbReference type="PROSITE" id="PS51704">
    <property type="entry name" value="GP_PDE"/>
    <property type="match status" value="1"/>
</dbReference>
<protein>
    <submittedName>
        <fullName evidence="2">Glycerophosphodiester phosphodiesterase</fullName>
    </submittedName>
</protein>
<feature type="domain" description="GP-PDE" evidence="1">
    <location>
        <begin position="1"/>
        <end position="233"/>
    </location>
</feature>
<proteinExistence type="predicted"/>
<reference evidence="2 3" key="1">
    <citation type="submission" date="2019-08" db="EMBL/GenBank/DDBJ databases">
        <title>Microbe sample from Colwellia echini.</title>
        <authorList>
            <person name="Christiansen L."/>
            <person name="Pathiraja D."/>
            <person name="Schultz-Johansen M."/>
            <person name="Choi I.-G."/>
            <person name="Stougaard P."/>
        </authorList>
    </citation>
    <scope>NUCLEOTIDE SEQUENCE [LARGE SCALE GENOMIC DNA]</scope>
    <source>
        <strain evidence="2 3">A3</strain>
    </source>
</reference>